<evidence type="ECO:0000256" key="2">
    <source>
        <dbReference type="SAM" id="SignalP"/>
    </source>
</evidence>
<protein>
    <submittedName>
        <fullName evidence="3">Uncharacterized protein</fullName>
    </submittedName>
</protein>
<feature type="chain" id="PRO_5003671000" evidence="2">
    <location>
        <begin position="20"/>
        <end position="184"/>
    </location>
</feature>
<dbReference type="HOGENOM" id="CLU_085442_0_0_1"/>
<evidence type="ECO:0000313" key="4">
    <source>
        <dbReference type="Proteomes" id="UP000002872"/>
    </source>
</evidence>
<sequence length="184" mass="20238">MAKLVKIFISAFSIICIASRNFLVMAVGTREERFYSSEGGNRGPRHEPQNPSPSSNTNAGQPNYSSSNTSPAPAKPEPKTINFYTNKNNVGFLYNVGAKKFIGTDAHRYWLKAVDEASSPLPIEIVVSYGNGIGTYTEIISVDSVKSPNEGKRANTDFHSDVKRFDVGGGKTKNLLFIWSHLYL</sequence>
<feature type="region of interest" description="Disordered" evidence="1">
    <location>
        <begin position="35"/>
        <end position="80"/>
    </location>
</feature>
<keyword evidence="4" id="KW-1185">Reference proteome</keyword>
<dbReference type="VEuPathDB" id="MicrosporidiaDB:NEQG_00607"/>
<evidence type="ECO:0000256" key="1">
    <source>
        <dbReference type="SAM" id="MobiDB-lite"/>
    </source>
</evidence>
<keyword evidence="2" id="KW-0732">Signal</keyword>
<organism evidence="3 4">
    <name type="scientific">Nematocida parisii (strain ERTm3)</name>
    <name type="common">Nematode killer fungus</name>
    <dbReference type="NCBI Taxonomy" id="935791"/>
    <lineage>
        <taxon>Eukaryota</taxon>
        <taxon>Fungi</taxon>
        <taxon>Fungi incertae sedis</taxon>
        <taxon>Microsporidia</taxon>
        <taxon>Nematocida</taxon>
    </lineage>
</organism>
<name>I3EHU1_NEMP3</name>
<proteinExistence type="predicted"/>
<gene>
    <name evidence="3" type="ORF">NEQG_00607</name>
</gene>
<feature type="compositionally biased region" description="Polar residues" evidence="1">
    <location>
        <begin position="52"/>
        <end position="71"/>
    </location>
</feature>
<dbReference type="EMBL" id="GL870877">
    <property type="protein sequence ID" value="EIJ88788.1"/>
    <property type="molecule type" value="Genomic_DNA"/>
</dbReference>
<dbReference type="Proteomes" id="UP000002872">
    <property type="component" value="Unassembled WGS sequence"/>
</dbReference>
<accession>I3EHU1</accession>
<dbReference type="InParanoid" id="I3EHU1"/>
<dbReference type="OrthoDB" id="2194211at2759"/>
<evidence type="ECO:0000313" key="3">
    <source>
        <dbReference type="EMBL" id="EIJ88788.1"/>
    </source>
</evidence>
<reference evidence="3" key="1">
    <citation type="submission" date="2011-01" db="EMBL/GenBank/DDBJ databases">
        <title>The Genome Sequence of Nematocida parisii strain ERTm3.</title>
        <authorList>
            <consortium name="The Broad Institute Genome Sequencing Platform"/>
            <consortium name="The Broad Institute Genome Sequencing Center for Infectious Disease"/>
            <person name="Cuomo C."/>
            <person name="Troemel E."/>
            <person name="Young S.K."/>
            <person name="Zeng Q."/>
            <person name="Gargeya S."/>
            <person name="Fitzgerald M."/>
            <person name="Haas B."/>
            <person name="Abouelleil A."/>
            <person name="Alvarado L."/>
            <person name="Arachchi H.M."/>
            <person name="Berlin A."/>
            <person name="Chapman S.B."/>
            <person name="Gearin G."/>
            <person name="Goldberg J."/>
            <person name="Griggs A."/>
            <person name="Gujja S."/>
            <person name="Hansen M."/>
            <person name="Heiman D."/>
            <person name="Howarth C."/>
            <person name="Larimer J."/>
            <person name="Lui A."/>
            <person name="MacDonald P.J.P."/>
            <person name="McCowen C."/>
            <person name="Montmayeur A."/>
            <person name="Murphy C."/>
            <person name="Neiman D."/>
            <person name="Pearson M."/>
            <person name="Priest M."/>
            <person name="Roberts A."/>
            <person name="Saif S."/>
            <person name="Shea T."/>
            <person name="Sisk P."/>
            <person name="Stolte C."/>
            <person name="Sykes S."/>
            <person name="Wortman J."/>
            <person name="Nusbaum C."/>
            <person name="Birren B."/>
        </authorList>
    </citation>
    <scope>NUCLEOTIDE SEQUENCE</scope>
    <source>
        <strain evidence="3">ERTm3</strain>
    </source>
</reference>
<feature type="signal peptide" evidence="2">
    <location>
        <begin position="1"/>
        <end position="19"/>
    </location>
</feature>
<dbReference type="AlphaFoldDB" id="I3EHU1"/>